<sequence length="188" mass="21356">MDSSWSCSNSDIDLESGEMITNGEDARKGQDLSSESSDNSSSRIRSKCMNPGSLSGSTSARENSCSYDHKMSNSNEIYYKNKEMELAKFKEEMESRVDKTMMIDRKTLKKVNAQRPARPPRHPRGPSLGSSDIMMLREISKINLKRRKMERIKTLKKVEKRKKASSLNSNLACFVTLIFFVMIILQGN</sequence>
<dbReference type="Proteomes" id="UP001293254">
    <property type="component" value="Unassembled WGS sequence"/>
</dbReference>
<keyword evidence="2" id="KW-1133">Transmembrane helix</keyword>
<feature type="compositionally biased region" description="Polar residues" evidence="1">
    <location>
        <begin position="52"/>
        <end position="67"/>
    </location>
</feature>
<feature type="compositionally biased region" description="Polar residues" evidence="1">
    <location>
        <begin position="1"/>
        <end position="11"/>
    </location>
</feature>
<keyword evidence="2" id="KW-0472">Membrane</keyword>
<dbReference type="PANTHER" id="PTHR34188">
    <property type="entry name" value="OS01G0299500 PROTEIN"/>
    <property type="match status" value="1"/>
</dbReference>
<evidence type="ECO:0000256" key="1">
    <source>
        <dbReference type="SAM" id="MobiDB-lite"/>
    </source>
</evidence>
<feature type="region of interest" description="Disordered" evidence="1">
    <location>
        <begin position="1"/>
        <end position="67"/>
    </location>
</feature>
<proteinExistence type="predicted"/>
<gene>
    <name evidence="3" type="ORF">Salat_1528200</name>
</gene>
<protein>
    <submittedName>
        <fullName evidence="3">Uncharacterized protein</fullName>
    </submittedName>
</protein>
<name>A0AAE2CMH1_9LAMI</name>
<dbReference type="PANTHER" id="PTHR34188:SF19">
    <property type="entry name" value="TRANSMEMBRANE PROTEIN"/>
    <property type="match status" value="1"/>
</dbReference>
<keyword evidence="2" id="KW-0812">Transmembrane</keyword>
<evidence type="ECO:0000256" key="2">
    <source>
        <dbReference type="SAM" id="Phobius"/>
    </source>
</evidence>
<accession>A0AAE2CMH1</accession>
<feature type="transmembrane region" description="Helical" evidence="2">
    <location>
        <begin position="167"/>
        <end position="185"/>
    </location>
</feature>
<keyword evidence="4" id="KW-1185">Reference proteome</keyword>
<feature type="compositionally biased region" description="Low complexity" evidence="1">
    <location>
        <begin position="33"/>
        <end position="43"/>
    </location>
</feature>
<dbReference type="EMBL" id="JACGWO010000005">
    <property type="protein sequence ID" value="KAK4427593.1"/>
    <property type="molecule type" value="Genomic_DNA"/>
</dbReference>
<organism evidence="3 4">
    <name type="scientific">Sesamum alatum</name>
    <dbReference type="NCBI Taxonomy" id="300844"/>
    <lineage>
        <taxon>Eukaryota</taxon>
        <taxon>Viridiplantae</taxon>
        <taxon>Streptophyta</taxon>
        <taxon>Embryophyta</taxon>
        <taxon>Tracheophyta</taxon>
        <taxon>Spermatophyta</taxon>
        <taxon>Magnoliopsida</taxon>
        <taxon>eudicotyledons</taxon>
        <taxon>Gunneridae</taxon>
        <taxon>Pentapetalae</taxon>
        <taxon>asterids</taxon>
        <taxon>lamiids</taxon>
        <taxon>Lamiales</taxon>
        <taxon>Pedaliaceae</taxon>
        <taxon>Sesamum</taxon>
    </lineage>
</organism>
<dbReference type="AlphaFoldDB" id="A0AAE2CMH1"/>
<reference evidence="3" key="1">
    <citation type="submission" date="2020-06" db="EMBL/GenBank/DDBJ databases">
        <authorList>
            <person name="Li T."/>
            <person name="Hu X."/>
            <person name="Zhang T."/>
            <person name="Song X."/>
            <person name="Zhang H."/>
            <person name="Dai N."/>
            <person name="Sheng W."/>
            <person name="Hou X."/>
            <person name="Wei L."/>
        </authorList>
    </citation>
    <scope>NUCLEOTIDE SEQUENCE</scope>
    <source>
        <strain evidence="3">3651</strain>
        <tissue evidence="3">Leaf</tissue>
    </source>
</reference>
<evidence type="ECO:0000313" key="4">
    <source>
        <dbReference type="Proteomes" id="UP001293254"/>
    </source>
</evidence>
<evidence type="ECO:0000313" key="3">
    <source>
        <dbReference type="EMBL" id="KAK4427593.1"/>
    </source>
</evidence>
<reference evidence="3" key="2">
    <citation type="journal article" date="2024" name="Plant">
        <title>Genomic evolution and insights into agronomic trait innovations of Sesamum species.</title>
        <authorList>
            <person name="Miao H."/>
            <person name="Wang L."/>
            <person name="Qu L."/>
            <person name="Liu H."/>
            <person name="Sun Y."/>
            <person name="Le M."/>
            <person name="Wang Q."/>
            <person name="Wei S."/>
            <person name="Zheng Y."/>
            <person name="Lin W."/>
            <person name="Duan Y."/>
            <person name="Cao H."/>
            <person name="Xiong S."/>
            <person name="Wang X."/>
            <person name="Wei L."/>
            <person name="Li C."/>
            <person name="Ma Q."/>
            <person name="Ju M."/>
            <person name="Zhao R."/>
            <person name="Li G."/>
            <person name="Mu C."/>
            <person name="Tian Q."/>
            <person name="Mei H."/>
            <person name="Zhang T."/>
            <person name="Gao T."/>
            <person name="Zhang H."/>
        </authorList>
    </citation>
    <scope>NUCLEOTIDE SEQUENCE</scope>
    <source>
        <strain evidence="3">3651</strain>
    </source>
</reference>
<comment type="caution">
    <text evidence="3">The sequence shown here is derived from an EMBL/GenBank/DDBJ whole genome shotgun (WGS) entry which is preliminary data.</text>
</comment>
<feature type="region of interest" description="Disordered" evidence="1">
    <location>
        <begin position="111"/>
        <end position="130"/>
    </location>
</feature>